<evidence type="ECO:0000313" key="2">
    <source>
        <dbReference type="EMBL" id="CEJ80166.1"/>
    </source>
</evidence>
<dbReference type="EMBL" id="CDHN01000001">
    <property type="protein sequence ID" value="CEJ80166.1"/>
    <property type="molecule type" value="Genomic_DNA"/>
</dbReference>
<gene>
    <name evidence="2" type="ORF">VHEMI00369</name>
</gene>
<accession>A0A0A1SQA8</accession>
<dbReference type="Proteomes" id="UP000039046">
    <property type="component" value="Unassembled WGS sequence"/>
</dbReference>
<proteinExistence type="predicted"/>
<name>A0A0A1SQA8_9HYPO</name>
<evidence type="ECO:0000256" key="1">
    <source>
        <dbReference type="SAM" id="MobiDB-lite"/>
    </source>
</evidence>
<sequence>MAGRSAGSDLVNHIVGLILLRLITNKPIPRRKNPIESIYKLRDDLIPVEDLHIYGSSYQKLDFYTGKPERDGSQLLKLPSTDPTRSMASIWR</sequence>
<keyword evidence="3" id="KW-1185">Reference proteome</keyword>
<organism evidence="2 3">
    <name type="scientific">[Torrubiella] hemipterigena</name>
    <dbReference type="NCBI Taxonomy" id="1531966"/>
    <lineage>
        <taxon>Eukaryota</taxon>
        <taxon>Fungi</taxon>
        <taxon>Dikarya</taxon>
        <taxon>Ascomycota</taxon>
        <taxon>Pezizomycotina</taxon>
        <taxon>Sordariomycetes</taxon>
        <taxon>Hypocreomycetidae</taxon>
        <taxon>Hypocreales</taxon>
        <taxon>Clavicipitaceae</taxon>
        <taxon>Clavicipitaceae incertae sedis</taxon>
        <taxon>'Torrubiella' clade</taxon>
    </lineage>
</organism>
<feature type="region of interest" description="Disordered" evidence="1">
    <location>
        <begin position="68"/>
        <end position="92"/>
    </location>
</feature>
<reference evidence="2 3" key="1">
    <citation type="journal article" date="2015" name="Genome Announc.">
        <title>Draft Genome Sequence and Gene Annotation of the Entomopathogenic Fungus Verticillium hemipterigenum.</title>
        <authorList>
            <person name="Horn F."/>
            <person name="Habel A."/>
            <person name="Scharf D.H."/>
            <person name="Dworschak J."/>
            <person name="Brakhage A.A."/>
            <person name="Guthke R."/>
            <person name="Hertweck C."/>
            <person name="Linde J."/>
        </authorList>
    </citation>
    <scope>NUCLEOTIDE SEQUENCE [LARGE SCALE GENOMIC DNA]</scope>
</reference>
<dbReference type="AlphaFoldDB" id="A0A0A1SQA8"/>
<evidence type="ECO:0000313" key="3">
    <source>
        <dbReference type="Proteomes" id="UP000039046"/>
    </source>
</evidence>
<feature type="compositionally biased region" description="Polar residues" evidence="1">
    <location>
        <begin position="81"/>
        <end position="92"/>
    </location>
</feature>
<protein>
    <submittedName>
        <fullName evidence="2">Uncharacterized protein</fullName>
    </submittedName>
</protein>
<dbReference type="HOGENOM" id="CLU_2414854_0_0_1"/>